<keyword evidence="2" id="KW-0812">Transmembrane</keyword>
<feature type="compositionally biased region" description="Pro residues" evidence="1">
    <location>
        <begin position="1181"/>
        <end position="1193"/>
    </location>
</feature>
<feature type="compositionally biased region" description="Basic and acidic residues" evidence="1">
    <location>
        <begin position="1074"/>
        <end position="1102"/>
    </location>
</feature>
<organism evidence="3 4">
    <name type="scientific">Vicugna pacos</name>
    <name type="common">Alpaca</name>
    <name type="synonym">Lama pacos</name>
    <dbReference type="NCBI Taxonomy" id="30538"/>
    <lineage>
        <taxon>Eukaryota</taxon>
        <taxon>Metazoa</taxon>
        <taxon>Chordata</taxon>
        <taxon>Craniata</taxon>
        <taxon>Vertebrata</taxon>
        <taxon>Euteleostomi</taxon>
        <taxon>Mammalia</taxon>
        <taxon>Eutheria</taxon>
        <taxon>Laurasiatheria</taxon>
        <taxon>Artiodactyla</taxon>
        <taxon>Tylopoda</taxon>
        <taxon>Camelidae</taxon>
        <taxon>Vicugna</taxon>
    </lineage>
</organism>
<name>A0ABM5CYW2_VICPA</name>
<keyword evidence="3" id="KW-1185">Reference proteome</keyword>
<feature type="compositionally biased region" description="Basic residues" evidence="1">
    <location>
        <begin position="628"/>
        <end position="640"/>
    </location>
</feature>
<feature type="region of interest" description="Disordered" evidence="1">
    <location>
        <begin position="728"/>
        <end position="853"/>
    </location>
</feature>
<dbReference type="Proteomes" id="UP001652581">
    <property type="component" value="Unplaced"/>
</dbReference>
<feature type="transmembrane region" description="Helical" evidence="2">
    <location>
        <begin position="40"/>
        <end position="62"/>
    </location>
</feature>
<accession>A0ABM5CYW2</accession>
<feature type="compositionally biased region" description="Basic residues" evidence="1">
    <location>
        <begin position="946"/>
        <end position="958"/>
    </location>
</feature>
<feature type="region of interest" description="Disordered" evidence="1">
    <location>
        <begin position="425"/>
        <end position="448"/>
    </location>
</feature>
<feature type="compositionally biased region" description="Basic and acidic residues" evidence="1">
    <location>
        <begin position="519"/>
        <end position="548"/>
    </location>
</feature>
<feature type="compositionally biased region" description="Pro residues" evidence="1">
    <location>
        <begin position="729"/>
        <end position="747"/>
    </location>
</feature>
<feature type="compositionally biased region" description="Basic residues" evidence="1">
    <location>
        <begin position="1025"/>
        <end position="1037"/>
    </location>
</feature>
<feature type="region of interest" description="Disordered" evidence="1">
    <location>
        <begin position="132"/>
        <end position="182"/>
    </location>
</feature>
<evidence type="ECO:0000256" key="2">
    <source>
        <dbReference type="SAM" id="Phobius"/>
    </source>
</evidence>
<keyword evidence="2" id="KW-1133">Transmembrane helix</keyword>
<evidence type="ECO:0000313" key="4">
    <source>
        <dbReference type="RefSeq" id="XP_072813838.1"/>
    </source>
</evidence>
<feature type="compositionally biased region" description="Pro residues" evidence="1">
    <location>
        <begin position="425"/>
        <end position="435"/>
    </location>
</feature>
<feature type="compositionally biased region" description="Basic and acidic residues" evidence="1">
    <location>
        <begin position="916"/>
        <end position="945"/>
    </location>
</feature>
<feature type="compositionally biased region" description="Basic and acidic residues" evidence="1">
    <location>
        <begin position="598"/>
        <end position="627"/>
    </location>
</feature>
<feature type="compositionally biased region" description="Pro residues" evidence="1">
    <location>
        <begin position="491"/>
        <end position="509"/>
    </location>
</feature>
<feature type="compositionally biased region" description="Polar residues" evidence="1">
    <location>
        <begin position="1219"/>
        <end position="1228"/>
    </location>
</feature>
<sequence>MEVMKLLFWPHMLEYFGYENTSVIHALSALFHSGPDVYGILWKVIIVVAAFWGVFDFLVFIWRTILAVKPPVYQVTLKQITEKIKTVEKENRKLEENLSAWEPKEYIQTMERVNDCLNGFIQSVPARLQAARDQKAKRPHSPGILKTRSEGSMQRAMTTEECNLEEGKKKMQDHHAASGSLKEGEEDNFLKYVKKVRVLDEIGGQRNMDTGGKVDMNGCELVGKQQLLAADERAKLAEEKTQLYKIRLEECHGQMREAEITWRHQVALAEKKAQDSLLRAQELERENSELRRENSQLRRENSQLRRENSELRREDDELQREVAHLKQRLDATCRRRQVEEYMRQEPTPGGPHRLHPPLRASGPGGAPVRNGPAFPAQEAEETQVTVEAREPPPFAGPARVASPISCPVPPFWGYWPPPPGPVPWPLGPQPQPPMSPLGSGPGAAPVRNDSTCPPAATVEAQVTLCGGGPEPFQGPCHVGFPVCGLTSPSGAPAPGPPGCPAQPHPPPAAAPLDGVSVRHSGEERGEGSSSAKEERASEPEATKAESKKTPRKKKRNKKRQRVSGTVDAAPQELTDHNTLTSVGGAHAADTLDGVSVRHFGEERGEGSSSAKEERASEPKATKAESKKTPRKKKRNKKRQRVSGTVDAAPQELTDHNTLTSVGGAHAADTLADMGPGAAPVWPGNASPPAAAPEAQVTLCGGGPEPFQGPCHVGFPVCGPVCGLTSPSGAPAPGPPGCPAQPHPPPAAAPLDGVSVRHFGEERGEGSSSPKEERASEPEATKAESKKSPRKKKRNKKRQRVSGTVDAAPQELTDHNTLTSVGGAHAADTLADMGPGAAPVWPGNASPPAAAPEAQVTLCGGGPEPFQGPCHVGFPVCGPVCGLTSPSGAPAPGPPGCPAQPHPPPAAAPLDGVSVRHFGEERGEGSSSAKEERASEPEATKAESKKTPRKKKRNKKRQRVSGTVDAAPQELTDHNTLTSVGGAHAADTLDGVSVRHFGEERGEGSSSAKEERASEPEATKAESKKTPRKKKRNKKRQRVSGTVDAAPQELTDHNTLTSVGGAHAADTLDGVSVRHFGEEREGSSSAKEERASEPEATKAESKKTPRKKKRNKKRQRVSGTVDAAPQELTDHNTLTSVGGAHAADTLAHMGPGAAPVWPGNASPPAAAPEAQVPVNSRRPGTCPGPPGVSCPPGTPSTNSQMVFITATPTPLVASEVSVTGTSYRAQSHLTPEEASQLWQ</sequence>
<dbReference type="PANTHER" id="PTHR46452">
    <property type="entry name" value="TRANSCRIPTION INITIATION FACTOR TFIID SUBUNIT 3"/>
    <property type="match status" value="1"/>
</dbReference>
<feature type="compositionally biased region" description="Basic and acidic residues" evidence="1">
    <location>
        <begin position="995"/>
        <end position="1024"/>
    </location>
</feature>
<feature type="compositionally biased region" description="Low complexity" evidence="1">
    <location>
        <begin position="1157"/>
        <end position="1172"/>
    </location>
</feature>
<evidence type="ECO:0000256" key="1">
    <source>
        <dbReference type="SAM" id="MobiDB-lite"/>
    </source>
</evidence>
<feature type="compositionally biased region" description="Basic residues" evidence="1">
    <location>
        <begin position="1103"/>
        <end position="1115"/>
    </location>
</feature>
<protein>
    <submittedName>
        <fullName evidence="4">Uncharacterized protein isoform X1</fullName>
    </submittedName>
</protein>
<feature type="region of interest" description="Disordered" evidence="1">
    <location>
        <begin position="490"/>
        <end position="693"/>
    </location>
</feature>
<dbReference type="GeneID" id="140694577"/>
<feature type="compositionally biased region" description="Polar residues" evidence="1">
    <location>
        <begin position="150"/>
        <end position="161"/>
    </location>
</feature>
<dbReference type="CDD" id="cd14686">
    <property type="entry name" value="bZIP"/>
    <property type="match status" value="1"/>
</dbReference>
<feature type="region of interest" description="Disordered" evidence="1">
    <location>
        <begin position="1219"/>
        <end position="1238"/>
    </location>
</feature>
<feature type="compositionally biased region" description="Basic residues" evidence="1">
    <location>
        <begin position="549"/>
        <end position="561"/>
    </location>
</feature>
<evidence type="ECO:0000313" key="3">
    <source>
        <dbReference type="Proteomes" id="UP001652581"/>
    </source>
</evidence>
<dbReference type="RefSeq" id="XP_072813838.1">
    <property type="nucleotide sequence ID" value="XM_072957737.1"/>
</dbReference>
<dbReference type="PANTHER" id="PTHR46452:SF1">
    <property type="entry name" value="TRANSCRIPTION INITIATION FACTOR TFIID SUBUNIT 3"/>
    <property type="match status" value="1"/>
</dbReference>
<feature type="compositionally biased region" description="Pro residues" evidence="1">
    <location>
        <begin position="888"/>
        <end position="906"/>
    </location>
</feature>
<feature type="region of interest" description="Disordered" evidence="1">
    <location>
        <begin position="887"/>
        <end position="1199"/>
    </location>
</feature>
<proteinExistence type="predicted"/>
<feature type="compositionally biased region" description="Basic and acidic residues" evidence="1">
    <location>
        <begin position="757"/>
        <end position="786"/>
    </location>
</feature>
<feature type="compositionally biased region" description="Basic and acidic residues" evidence="1">
    <location>
        <begin position="165"/>
        <end position="176"/>
    </location>
</feature>
<feature type="compositionally biased region" description="Low complexity" evidence="1">
    <location>
        <begin position="436"/>
        <end position="445"/>
    </location>
</feature>
<reference evidence="4" key="1">
    <citation type="submission" date="2025-08" db="UniProtKB">
        <authorList>
            <consortium name="RefSeq"/>
        </authorList>
    </citation>
    <scope>IDENTIFICATION</scope>
</reference>
<gene>
    <name evidence="4" type="primary">LOC140694577</name>
</gene>
<keyword evidence="2" id="KW-0472">Membrane</keyword>
<feature type="compositionally biased region" description="Basic residues" evidence="1">
    <location>
        <begin position="787"/>
        <end position="799"/>
    </location>
</feature>
<feature type="region of interest" description="Disordered" evidence="1">
    <location>
        <begin position="285"/>
        <end position="319"/>
    </location>
</feature>